<dbReference type="InterPro" id="IPR050570">
    <property type="entry name" value="Cell_wall_metabolism_enzyme"/>
</dbReference>
<proteinExistence type="predicted"/>
<accession>A0A6J6GRQ4</accession>
<dbReference type="AlphaFoldDB" id="A0A6J6GRQ4"/>
<sequence length="169" mass="18002">MRNVSYGTDHHDYPAVDVFGCKALVIAPTSGTVAQISTVDRWPGSGNNPAYRGGHFVSLIGADGVRYYFAHLADVDVVAGQFVTTGTPLGVMGQTGNAANSACHTHFGISWPCPGKEWQVRRGKIWPQKYLDAWRNGEQLSPVDEIAQVEGAEPDACAIAMADPDAGLS</sequence>
<dbReference type="Pfam" id="PF01551">
    <property type="entry name" value="Peptidase_M23"/>
    <property type="match status" value="1"/>
</dbReference>
<dbReference type="EMBL" id="CAEZUK010000125">
    <property type="protein sequence ID" value="CAB4602543.1"/>
    <property type="molecule type" value="Genomic_DNA"/>
</dbReference>
<organism evidence="2">
    <name type="scientific">freshwater metagenome</name>
    <dbReference type="NCBI Taxonomy" id="449393"/>
    <lineage>
        <taxon>unclassified sequences</taxon>
        <taxon>metagenomes</taxon>
        <taxon>ecological metagenomes</taxon>
    </lineage>
</organism>
<dbReference type="PANTHER" id="PTHR21666:SF270">
    <property type="entry name" value="MUREIN HYDROLASE ACTIVATOR ENVC"/>
    <property type="match status" value="1"/>
</dbReference>
<dbReference type="Gene3D" id="2.70.70.10">
    <property type="entry name" value="Glucose Permease (Domain IIA)"/>
    <property type="match status" value="1"/>
</dbReference>
<evidence type="ECO:0000259" key="1">
    <source>
        <dbReference type="Pfam" id="PF01551"/>
    </source>
</evidence>
<dbReference type="InterPro" id="IPR011055">
    <property type="entry name" value="Dup_hybrid_motif"/>
</dbReference>
<dbReference type="CDD" id="cd12797">
    <property type="entry name" value="M23_peptidase"/>
    <property type="match status" value="1"/>
</dbReference>
<dbReference type="GO" id="GO:0004222">
    <property type="term" value="F:metalloendopeptidase activity"/>
    <property type="evidence" value="ECO:0007669"/>
    <property type="project" value="TreeGrafter"/>
</dbReference>
<protein>
    <submittedName>
        <fullName evidence="2">Unannotated protein</fullName>
    </submittedName>
</protein>
<reference evidence="2" key="1">
    <citation type="submission" date="2020-05" db="EMBL/GenBank/DDBJ databases">
        <authorList>
            <person name="Chiriac C."/>
            <person name="Salcher M."/>
            <person name="Ghai R."/>
            <person name="Kavagutti S V."/>
        </authorList>
    </citation>
    <scope>NUCLEOTIDE SEQUENCE</scope>
</reference>
<dbReference type="SUPFAM" id="SSF51261">
    <property type="entry name" value="Duplicated hybrid motif"/>
    <property type="match status" value="1"/>
</dbReference>
<dbReference type="InterPro" id="IPR016047">
    <property type="entry name" value="M23ase_b-sheet_dom"/>
</dbReference>
<name>A0A6J6GRQ4_9ZZZZ</name>
<gene>
    <name evidence="2" type="ORF">UFOPK1820_00835</name>
</gene>
<evidence type="ECO:0000313" key="2">
    <source>
        <dbReference type="EMBL" id="CAB4602543.1"/>
    </source>
</evidence>
<feature type="domain" description="M23ase beta-sheet core" evidence="1">
    <location>
        <begin position="23"/>
        <end position="110"/>
    </location>
</feature>
<dbReference type="PANTHER" id="PTHR21666">
    <property type="entry name" value="PEPTIDASE-RELATED"/>
    <property type="match status" value="1"/>
</dbReference>